<dbReference type="Proteomes" id="UP000199147">
    <property type="component" value="Unassembled WGS sequence"/>
</dbReference>
<gene>
    <name evidence="2" type="ORF">BN2156_05602</name>
</gene>
<protein>
    <submittedName>
        <fullName evidence="2">Uncharacterized protein</fullName>
    </submittedName>
</protein>
<keyword evidence="3" id="KW-1185">Reference proteome</keyword>
<feature type="transmembrane region" description="Helical" evidence="1">
    <location>
        <begin position="29"/>
        <end position="51"/>
    </location>
</feature>
<name>A0A0H5RXW6_9MYCO</name>
<keyword evidence="1" id="KW-1133">Transmembrane helix</keyword>
<dbReference type="OrthoDB" id="4967011at2"/>
<feature type="transmembrane region" description="Helical" evidence="1">
    <location>
        <begin position="100"/>
        <end position="121"/>
    </location>
</feature>
<dbReference type="AlphaFoldDB" id="A0A0H5RXW6"/>
<keyword evidence="1" id="KW-0472">Membrane</keyword>
<keyword evidence="1" id="KW-0812">Transmembrane</keyword>
<dbReference type="RefSeq" id="WP_090518176.1">
    <property type="nucleotide sequence ID" value="NZ_CWKH01000003.1"/>
</dbReference>
<organism evidence="2 3">
    <name type="scientific">Mycolicibacterium neworleansense</name>
    <dbReference type="NCBI Taxonomy" id="146018"/>
    <lineage>
        <taxon>Bacteria</taxon>
        <taxon>Bacillati</taxon>
        <taxon>Actinomycetota</taxon>
        <taxon>Actinomycetes</taxon>
        <taxon>Mycobacteriales</taxon>
        <taxon>Mycobacteriaceae</taxon>
        <taxon>Mycolicibacterium</taxon>
    </lineage>
</organism>
<feature type="transmembrane region" description="Helical" evidence="1">
    <location>
        <begin position="63"/>
        <end position="80"/>
    </location>
</feature>
<evidence type="ECO:0000313" key="3">
    <source>
        <dbReference type="Proteomes" id="UP000199147"/>
    </source>
</evidence>
<proteinExistence type="predicted"/>
<accession>A0A0H5RXW6</accession>
<sequence>MSAVHTSAVLGRRACALLAASSALLHVLMLGHAGNAVVGGLLVTMIIGCLYCARDLWQRGTPSVWCTVALMNLAMIAVHTPMPSHHHGAGAATMPAQSTLMSLTMCLALAEVVIGAAVLFYRTRNRMVTGLPAG</sequence>
<evidence type="ECO:0000256" key="1">
    <source>
        <dbReference type="SAM" id="Phobius"/>
    </source>
</evidence>
<dbReference type="EMBL" id="CWKH01000003">
    <property type="protein sequence ID" value="CRZ18696.1"/>
    <property type="molecule type" value="Genomic_DNA"/>
</dbReference>
<reference evidence="3" key="1">
    <citation type="submission" date="2015-07" db="EMBL/GenBank/DDBJ databases">
        <authorList>
            <person name="Urmite Genomes"/>
        </authorList>
    </citation>
    <scope>NUCLEOTIDE SEQUENCE [LARGE SCALE GENOMIC DNA]</scope>
    <source>
        <strain evidence="3">type strain: ATCC 49404</strain>
    </source>
</reference>
<evidence type="ECO:0000313" key="2">
    <source>
        <dbReference type="EMBL" id="CRZ18696.1"/>
    </source>
</evidence>